<sequence>MPVERSRRLESYNLADYDRLPQCTNRRRLAAGIATIGPAIAEPIGRRANDRLPFPPSTPVGNIVLKLHQESSGALNTITSYGDGYVAINLERHEGSIIVMPEGAVIEWPVSSFEALAPEHFEALVAAAPEVVIFGSGSRLRFPHPRLTAQLAKHRIGVETMDFGAACRTYNILMSEGRRVAAALLIEA</sequence>
<proteinExistence type="predicted"/>
<keyword evidence="2" id="KW-1185">Reference proteome</keyword>
<organism evidence="1 2">
    <name type="scientific">Caballeronia choica</name>
    <dbReference type="NCBI Taxonomy" id="326476"/>
    <lineage>
        <taxon>Bacteria</taxon>
        <taxon>Pseudomonadati</taxon>
        <taxon>Pseudomonadota</taxon>
        <taxon>Betaproteobacteria</taxon>
        <taxon>Burkholderiales</taxon>
        <taxon>Burkholderiaceae</taxon>
        <taxon>Caballeronia</taxon>
    </lineage>
</organism>
<dbReference type="InterPro" id="IPR036748">
    <property type="entry name" value="MTH938-like_sf"/>
</dbReference>
<comment type="caution">
    <text evidence="1">The sequence shown here is derived from an EMBL/GenBank/DDBJ whole genome shotgun (WGS) entry which is preliminary data.</text>
</comment>
<dbReference type="Pfam" id="PF04430">
    <property type="entry name" value="DUF498"/>
    <property type="match status" value="1"/>
</dbReference>
<evidence type="ECO:0008006" key="3">
    <source>
        <dbReference type="Google" id="ProtNLM"/>
    </source>
</evidence>
<dbReference type="AlphaFoldDB" id="A0A158JCH6"/>
<dbReference type="Gene3D" id="3.40.1230.10">
    <property type="entry name" value="MTH938-like"/>
    <property type="match status" value="1"/>
</dbReference>
<dbReference type="SUPFAM" id="SSF64076">
    <property type="entry name" value="MTH938-like"/>
    <property type="match status" value="1"/>
</dbReference>
<dbReference type="Proteomes" id="UP000054770">
    <property type="component" value="Unassembled WGS sequence"/>
</dbReference>
<dbReference type="InterPro" id="IPR007523">
    <property type="entry name" value="NDUFAF3/AAMDC"/>
</dbReference>
<reference evidence="1" key="1">
    <citation type="submission" date="2016-01" db="EMBL/GenBank/DDBJ databases">
        <authorList>
            <person name="Peeters C."/>
        </authorList>
    </citation>
    <scope>NUCLEOTIDE SEQUENCE [LARGE SCALE GENOMIC DNA]</scope>
    <source>
        <strain evidence="1">LMG 22940</strain>
    </source>
</reference>
<dbReference type="PANTHER" id="PTHR21192">
    <property type="entry name" value="NUCLEAR PROTEIN E3-3"/>
    <property type="match status" value="1"/>
</dbReference>
<gene>
    <name evidence="1" type="ORF">AWB68_03732</name>
</gene>
<evidence type="ECO:0000313" key="2">
    <source>
        <dbReference type="Proteomes" id="UP000054770"/>
    </source>
</evidence>
<accession>A0A158JCH6</accession>
<name>A0A158JCH6_9BURK</name>
<protein>
    <recommendedName>
        <fullName evidence="3">PF04430 family protein</fullName>
    </recommendedName>
</protein>
<dbReference type="EMBL" id="FCON02000039">
    <property type="protein sequence ID" value="SAL66558.1"/>
    <property type="molecule type" value="Genomic_DNA"/>
</dbReference>
<dbReference type="PANTHER" id="PTHR21192:SF2">
    <property type="entry name" value="NADH DEHYDROGENASE [UBIQUINONE] 1 ALPHA SUBCOMPLEX ASSEMBLY FACTOR 3"/>
    <property type="match status" value="1"/>
</dbReference>
<dbReference type="CDD" id="cd05560">
    <property type="entry name" value="Xcc1710_like"/>
    <property type="match status" value="1"/>
</dbReference>
<evidence type="ECO:0000313" key="1">
    <source>
        <dbReference type="EMBL" id="SAL66558.1"/>
    </source>
</evidence>